<evidence type="ECO:0000313" key="2">
    <source>
        <dbReference type="Proteomes" id="UP001228690"/>
    </source>
</evidence>
<accession>A0ABY8MEU2</accession>
<dbReference type="EMBL" id="CP123443">
    <property type="protein sequence ID" value="WGK68504.1"/>
    <property type="molecule type" value="Genomic_DNA"/>
</dbReference>
<dbReference type="Proteomes" id="UP001228690">
    <property type="component" value="Chromosome"/>
</dbReference>
<dbReference type="RefSeq" id="WP_326926688.1">
    <property type="nucleotide sequence ID" value="NZ_CP123443.1"/>
</dbReference>
<keyword evidence="2" id="KW-1185">Reference proteome</keyword>
<evidence type="ECO:0000313" key="1">
    <source>
        <dbReference type="EMBL" id="WGK68504.1"/>
    </source>
</evidence>
<proteinExistence type="predicted"/>
<reference evidence="1 2" key="1">
    <citation type="submission" date="2023-04" db="EMBL/GenBank/DDBJ databases">
        <title>Spirochaete genome identified in red abalone sample constitutes a novel genus.</title>
        <authorList>
            <person name="Sharma S.P."/>
            <person name="Purcell C.M."/>
            <person name="Hyde J.R."/>
            <person name="Severin A.J."/>
        </authorList>
    </citation>
    <scope>NUCLEOTIDE SEQUENCE [LARGE SCALE GENOMIC DNA]</scope>
    <source>
        <strain evidence="1 2">SP-2023</strain>
    </source>
</reference>
<organism evidence="1 2">
    <name type="scientific">Candidatus Haliotispira prima</name>
    <dbReference type="NCBI Taxonomy" id="3034016"/>
    <lineage>
        <taxon>Bacteria</taxon>
        <taxon>Pseudomonadati</taxon>
        <taxon>Spirochaetota</taxon>
        <taxon>Spirochaetia</taxon>
        <taxon>Spirochaetales</taxon>
        <taxon>Spirochaetaceae</taxon>
        <taxon>Candidatus Haliotispira</taxon>
    </lineage>
</organism>
<name>A0ABY8MEU2_9SPIO</name>
<gene>
    <name evidence="1" type="ORF">P0082_08430</name>
</gene>
<sequence>MTDMKSDSGGAAKFNVRASTEFVGATQALVSLTPSKSGSAAFLAVGDTETIPSAMAAEVLLAYRNIDFSGTSAQIIQFALSISATQDATSGEVSGGTGAVLQPSTVYKIVMYSGDSNTTLLRFTTLGNINERYPFSTGNNPFNFDMSAHNFRTGTDGKLQVPFVFSWLSVNSILLVEITTHVKEIFTAIGSFDGSAGRVSTLYNNLANHFGDKDRGGIFLHTPLRSILGGSYQVDLTNSAGNGLGIFYKHE</sequence>
<protein>
    <submittedName>
        <fullName evidence="1">Uncharacterized protein</fullName>
    </submittedName>
</protein>